<sequence>MDVGVAASAVAAAGLKLLSYNRSNFFENLKLQQSRKFRRQQIIAAQANLFRSDVQQVIGASVTVQERLTIVSTLMLVAATYSFGVGLPRESADFLEGLVYLTLSNSSLYFLLALFSCISASILARTSQKVLLNNCVRPPFEEMIAAVDESESQESAEHFERQGVSALLRIPGSHFLEERFGSELLRLRAWRSGKVDAAEEVGSLSLNRLLSRQRSNNEAMNRLQLLWDDLATYAPYYLSWGVRNLLLAYAFRSMGFYYHSRDFDVFLQTSLWIIVTLALGVLTNMVMPSSCVQSFIEHGLILAGIGASIVDATSSTFTEKLWWKREGLNHEVSSITAAFVCQLGLLVSAHVRFYINTKGGPMLQTFREIGSNISFRQDLHYHQDLSSGADSDSETSECEISDFLQGHIKRQSRLRDGVRTTCLIANIAMILIWLAVCCGEAEIWRQLPRAVKVTEEILDDVPIAFGPNITDADVTDADVSLTLAPKRLLREGSARPLSDAPVLVDLTSPHGRVVSRYPGSITIREVLESQG</sequence>
<keyword evidence="1" id="KW-0812">Transmembrane</keyword>
<keyword evidence="1" id="KW-1133">Transmembrane helix</keyword>
<evidence type="ECO:0000313" key="4">
    <source>
        <dbReference type="Proteomes" id="UP001152797"/>
    </source>
</evidence>
<reference evidence="3 4" key="2">
    <citation type="submission" date="2024-05" db="EMBL/GenBank/DDBJ databases">
        <authorList>
            <person name="Chen Y."/>
            <person name="Shah S."/>
            <person name="Dougan E. K."/>
            <person name="Thang M."/>
            <person name="Chan C."/>
        </authorList>
    </citation>
    <scope>NUCLEOTIDE SEQUENCE [LARGE SCALE GENOMIC DNA]</scope>
</reference>
<keyword evidence="1" id="KW-0472">Membrane</keyword>
<dbReference type="EMBL" id="CAMXCT010001441">
    <property type="protein sequence ID" value="CAI3990104.1"/>
    <property type="molecule type" value="Genomic_DNA"/>
</dbReference>
<feature type="transmembrane region" description="Helical" evidence="1">
    <location>
        <begin position="68"/>
        <end position="87"/>
    </location>
</feature>
<feature type="transmembrane region" description="Helical" evidence="1">
    <location>
        <begin position="417"/>
        <end position="436"/>
    </location>
</feature>
<feature type="non-terminal residue" evidence="2">
    <location>
        <position position="531"/>
    </location>
</feature>
<dbReference type="Proteomes" id="UP001152797">
    <property type="component" value="Unassembled WGS sequence"/>
</dbReference>
<dbReference type="EMBL" id="CAMXCT030001441">
    <property type="protein sequence ID" value="CAL4777416.1"/>
    <property type="molecule type" value="Genomic_DNA"/>
</dbReference>
<dbReference type="AlphaFoldDB" id="A0A9P1CE50"/>
<evidence type="ECO:0000313" key="3">
    <source>
        <dbReference type="EMBL" id="CAL4777416.1"/>
    </source>
</evidence>
<dbReference type="OrthoDB" id="478097at2759"/>
<protein>
    <submittedName>
        <fullName evidence="2">Uncharacterized protein</fullName>
    </submittedName>
</protein>
<feature type="transmembrane region" description="Helical" evidence="1">
    <location>
        <begin position="230"/>
        <end position="251"/>
    </location>
</feature>
<reference evidence="2" key="1">
    <citation type="submission" date="2022-10" db="EMBL/GenBank/DDBJ databases">
        <authorList>
            <person name="Chen Y."/>
            <person name="Dougan E. K."/>
            <person name="Chan C."/>
            <person name="Rhodes N."/>
            <person name="Thang M."/>
        </authorList>
    </citation>
    <scope>NUCLEOTIDE SEQUENCE</scope>
</reference>
<feature type="transmembrane region" description="Helical" evidence="1">
    <location>
        <begin position="337"/>
        <end position="355"/>
    </location>
</feature>
<evidence type="ECO:0000256" key="1">
    <source>
        <dbReference type="SAM" id="Phobius"/>
    </source>
</evidence>
<feature type="transmembrane region" description="Helical" evidence="1">
    <location>
        <begin position="299"/>
        <end position="317"/>
    </location>
</feature>
<name>A0A9P1CE50_9DINO</name>
<organism evidence="2">
    <name type="scientific">Cladocopium goreaui</name>
    <dbReference type="NCBI Taxonomy" id="2562237"/>
    <lineage>
        <taxon>Eukaryota</taxon>
        <taxon>Sar</taxon>
        <taxon>Alveolata</taxon>
        <taxon>Dinophyceae</taxon>
        <taxon>Suessiales</taxon>
        <taxon>Symbiodiniaceae</taxon>
        <taxon>Cladocopium</taxon>
    </lineage>
</organism>
<proteinExistence type="predicted"/>
<dbReference type="EMBL" id="CAMXCT020001441">
    <property type="protein sequence ID" value="CAL1143479.1"/>
    <property type="molecule type" value="Genomic_DNA"/>
</dbReference>
<feature type="transmembrane region" description="Helical" evidence="1">
    <location>
        <begin position="107"/>
        <end position="124"/>
    </location>
</feature>
<keyword evidence="4" id="KW-1185">Reference proteome</keyword>
<accession>A0A9P1CE50</accession>
<comment type="caution">
    <text evidence="2">The sequence shown here is derived from an EMBL/GenBank/DDBJ whole genome shotgun (WGS) entry which is preliminary data.</text>
</comment>
<evidence type="ECO:0000313" key="2">
    <source>
        <dbReference type="EMBL" id="CAI3990104.1"/>
    </source>
</evidence>
<gene>
    <name evidence="2" type="ORF">C1SCF055_LOCUS17124</name>
</gene>
<feature type="transmembrane region" description="Helical" evidence="1">
    <location>
        <begin position="271"/>
        <end position="287"/>
    </location>
</feature>